<dbReference type="AlphaFoldDB" id="A0A3B0ZTP7"/>
<evidence type="ECO:0000256" key="1">
    <source>
        <dbReference type="SAM" id="MobiDB-lite"/>
    </source>
</evidence>
<feature type="compositionally biased region" description="Gly residues" evidence="1">
    <location>
        <begin position="29"/>
        <end position="42"/>
    </location>
</feature>
<organism evidence="2">
    <name type="scientific">hydrothermal vent metagenome</name>
    <dbReference type="NCBI Taxonomy" id="652676"/>
    <lineage>
        <taxon>unclassified sequences</taxon>
        <taxon>metagenomes</taxon>
        <taxon>ecological metagenomes</taxon>
    </lineage>
</organism>
<dbReference type="EMBL" id="UOFT01000027">
    <property type="protein sequence ID" value="VAW92580.1"/>
    <property type="molecule type" value="Genomic_DNA"/>
</dbReference>
<proteinExistence type="predicted"/>
<gene>
    <name evidence="2" type="ORF">MNBD_GAMMA23-2423</name>
</gene>
<accession>A0A3B0ZTP7</accession>
<reference evidence="2" key="1">
    <citation type="submission" date="2018-06" db="EMBL/GenBank/DDBJ databases">
        <authorList>
            <person name="Zhirakovskaya E."/>
        </authorList>
    </citation>
    <scope>NUCLEOTIDE SEQUENCE</scope>
</reference>
<protein>
    <submittedName>
        <fullName evidence="2">Uncharacterized protein</fullName>
    </submittedName>
</protein>
<sequence>MGTGYLKKGLKVVFAISLLVALAIGSSGCGTPRGGGHGGYDNGHGNANSH</sequence>
<evidence type="ECO:0000313" key="2">
    <source>
        <dbReference type="EMBL" id="VAW92580.1"/>
    </source>
</evidence>
<feature type="region of interest" description="Disordered" evidence="1">
    <location>
        <begin position="29"/>
        <end position="50"/>
    </location>
</feature>
<dbReference type="PROSITE" id="PS51257">
    <property type="entry name" value="PROKAR_LIPOPROTEIN"/>
    <property type="match status" value="1"/>
</dbReference>
<name>A0A3B0ZTP7_9ZZZZ</name>